<evidence type="ECO:0000256" key="9">
    <source>
        <dbReference type="ARBA" id="ARBA00022679"/>
    </source>
</evidence>
<evidence type="ECO:0000256" key="20">
    <source>
        <dbReference type="PROSITE-ProRule" id="PRU00221"/>
    </source>
</evidence>
<comment type="similarity">
    <text evidence="4 21">Belongs to the WD repeat PRP19 family.</text>
</comment>
<evidence type="ECO:0000256" key="22">
    <source>
        <dbReference type="SAM" id="Coils"/>
    </source>
</evidence>
<protein>
    <recommendedName>
        <fullName evidence="6 21">Pre-mRNA-processing factor 19</fullName>
        <ecNumber evidence="5 21">2.3.2.27</ecNumber>
    </recommendedName>
</protein>
<evidence type="ECO:0000313" key="25">
    <source>
        <dbReference type="Proteomes" id="UP000009168"/>
    </source>
</evidence>
<evidence type="ECO:0000313" key="24">
    <source>
        <dbReference type="EMBL" id="EAR89590.2"/>
    </source>
</evidence>
<feature type="domain" description="U-box" evidence="23">
    <location>
        <begin position="1"/>
        <end position="73"/>
    </location>
</feature>
<keyword evidence="16" id="KW-0862">Zinc</keyword>
<dbReference type="EMBL" id="GG662820">
    <property type="protein sequence ID" value="EAR89590.2"/>
    <property type="molecule type" value="Genomic_DNA"/>
</dbReference>
<comment type="subunit">
    <text evidence="21">Homotetramer.</text>
</comment>
<name>Q22W27_TETTS</name>
<keyword evidence="13 21" id="KW-0227">DNA damage</keyword>
<keyword evidence="11 21" id="KW-0747">Spliceosome</keyword>
<dbReference type="InterPro" id="IPR003613">
    <property type="entry name" value="Ubox_domain"/>
</dbReference>
<dbReference type="PROSITE" id="PS51698">
    <property type="entry name" value="U_BOX"/>
    <property type="match status" value="1"/>
</dbReference>
<keyword evidence="9 21" id="KW-0808">Transferase</keyword>
<evidence type="ECO:0000256" key="12">
    <source>
        <dbReference type="ARBA" id="ARBA00022737"/>
    </source>
</evidence>
<dbReference type="GO" id="GO:0070534">
    <property type="term" value="P:protein K63-linked ubiquitination"/>
    <property type="evidence" value="ECO:0007669"/>
    <property type="project" value="UniProtKB-UniRule"/>
</dbReference>
<evidence type="ECO:0000256" key="3">
    <source>
        <dbReference type="ARBA" id="ARBA00004906"/>
    </source>
</evidence>
<feature type="coiled-coil region" evidence="22">
    <location>
        <begin position="118"/>
        <end position="159"/>
    </location>
</feature>
<organism evidence="24 25">
    <name type="scientific">Tetrahymena thermophila (strain SB210)</name>
    <dbReference type="NCBI Taxonomy" id="312017"/>
    <lineage>
        <taxon>Eukaryota</taxon>
        <taxon>Sar</taxon>
        <taxon>Alveolata</taxon>
        <taxon>Ciliophora</taxon>
        <taxon>Intramacronucleata</taxon>
        <taxon>Oligohymenophorea</taxon>
        <taxon>Hymenostomatida</taxon>
        <taxon>Tetrahymenina</taxon>
        <taxon>Tetrahymenidae</taxon>
        <taxon>Tetrahymena</taxon>
    </lineage>
</organism>
<dbReference type="PANTHER" id="PTHR43995:SF1">
    <property type="entry name" value="PRE-MRNA-PROCESSING FACTOR 19"/>
    <property type="match status" value="1"/>
</dbReference>
<dbReference type="InterPro" id="IPR001680">
    <property type="entry name" value="WD40_rpt"/>
</dbReference>
<evidence type="ECO:0000256" key="1">
    <source>
        <dbReference type="ARBA" id="ARBA00000900"/>
    </source>
</evidence>
<dbReference type="AlphaFoldDB" id="Q22W27"/>
<evidence type="ECO:0000256" key="11">
    <source>
        <dbReference type="ARBA" id="ARBA00022728"/>
    </source>
</evidence>
<proteinExistence type="inferred from homology"/>
<evidence type="ECO:0000256" key="8">
    <source>
        <dbReference type="ARBA" id="ARBA00022664"/>
    </source>
</evidence>
<dbReference type="InParanoid" id="Q22W27"/>
<dbReference type="InterPro" id="IPR019775">
    <property type="entry name" value="WD40_repeat_CS"/>
</dbReference>
<dbReference type="RefSeq" id="XP_001009835.2">
    <property type="nucleotide sequence ID" value="XM_001009835.2"/>
</dbReference>
<evidence type="ECO:0000259" key="23">
    <source>
        <dbReference type="PROSITE" id="PS51698"/>
    </source>
</evidence>
<dbReference type="GO" id="GO:0000974">
    <property type="term" value="C:Prp19 complex"/>
    <property type="evidence" value="ECO:0007669"/>
    <property type="project" value="UniProtKB-UniRule"/>
</dbReference>
<keyword evidence="14" id="KW-0863">Zinc-finger</keyword>
<keyword evidence="18 21" id="KW-0234">DNA repair</keyword>
<evidence type="ECO:0000256" key="4">
    <source>
        <dbReference type="ARBA" id="ARBA00006388"/>
    </source>
</evidence>
<evidence type="ECO:0000256" key="21">
    <source>
        <dbReference type="RuleBase" id="RU367101"/>
    </source>
</evidence>
<dbReference type="eggNOG" id="KOG0289">
    <property type="taxonomic scope" value="Eukaryota"/>
</dbReference>
<dbReference type="OrthoDB" id="687049at2759"/>
<comment type="function">
    <text evidence="21">Ubiquitin-protein ligase which is mainly involved pre-mRNA splicing and DNA repair. Required for pre-mRNA splicing as component of the spliceosome.</text>
</comment>
<dbReference type="SMART" id="SM00320">
    <property type="entry name" value="WD40"/>
    <property type="match status" value="6"/>
</dbReference>
<dbReference type="FunFam" id="3.30.40.10:FF:000027">
    <property type="entry name" value="Pre-mRNA-processing factor 19, putative"/>
    <property type="match status" value="1"/>
</dbReference>
<dbReference type="GO" id="GO:0006281">
    <property type="term" value="P:DNA repair"/>
    <property type="evidence" value="ECO:0007669"/>
    <property type="project" value="UniProtKB-KW"/>
</dbReference>
<dbReference type="GeneID" id="7833959"/>
<dbReference type="KEGG" id="tet:TTHERM_00161050"/>
<keyword evidence="10" id="KW-0479">Metal-binding</keyword>
<comment type="catalytic activity">
    <reaction evidence="1 21">
        <text>S-ubiquitinyl-[E2 ubiquitin-conjugating enzyme]-L-cysteine + [acceptor protein]-L-lysine = [E2 ubiquitin-conjugating enzyme]-L-cysteine + N(6)-ubiquitinyl-[acceptor protein]-L-lysine.</text>
        <dbReference type="EC" id="2.3.2.27"/>
    </reaction>
</comment>
<dbReference type="EC" id="2.3.2.27" evidence="5 21"/>
<accession>Q22W27</accession>
<dbReference type="SMART" id="SM00504">
    <property type="entry name" value="Ubox"/>
    <property type="match status" value="1"/>
</dbReference>
<dbReference type="Gene3D" id="3.30.40.10">
    <property type="entry name" value="Zinc/RING finger domain, C3HC4 (zinc finger)"/>
    <property type="match status" value="1"/>
</dbReference>
<dbReference type="InterPro" id="IPR038959">
    <property type="entry name" value="Prp19"/>
</dbReference>
<dbReference type="GO" id="GO:0061630">
    <property type="term" value="F:ubiquitin protein ligase activity"/>
    <property type="evidence" value="ECO:0007669"/>
    <property type="project" value="UniProtKB-UniRule"/>
</dbReference>
<dbReference type="Gene3D" id="2.130.10.10">
    <property type="entry name" value="YVTN repeat-like/Quinoprotein amine dehydrogenase"/>
    <property type="match status" value="1"/>
</dbReference>
<keyword evidence="19 21" id="KW-0539">Nucleus</keyword>
<comment type="subcellular location">
    <subcellularLocation>
        <location evidence="2 21">Nucleus</location>
    </subcellularLocation>
</comment>
<gene>
    <name evidence="24" type="ORF">TTHERM_00161050</name>
</gene>
<dbReference type="CDD" id="cd16656">
    <property type="entry name" value="RING-Ubox_PRP19"/>
    <property type="match status" value="1"/>
</dbReference>
<feature type="repeat" description="WD" evidence="20">
    <location>
        <begin position="352"/>
        <end position="386"/>
    </location>
</feature>
<dbReference type="Pfam" id="PF11789">
    <property type="entry name" value="zf-Nse"/>
    <property type="match status" value="1"/>
</dbReference>
<dbReference type="Proteomes" id="UP000009168">
    <property type="component" value="Unassembled WGS sequence"/>
</dbReference>
<evidence type="ECO:0000256" key="6">
    <source>
        <dbReference type="ARBA" id="ARBA00015618"/>
    </source>
</evidence>
<dbReference type="FunCoup" id="Q22W27">
    <property type="interactions" value="600"/>
</dbReference>
<dbReference type="InterPro" id="IPR013915">
    <property type="entry name" value="Prp19_cc"/>
</dbReference>
<reference evidence="25" key="1">
    <citation type="journal article" date="2006" name="PLoS Biol.">
        <title>Macronuclear genome sequence of the ciliate Tetrahymena thermophila, a model eukaryote.</title>
        <authorList>
            <person name="Eisen J.A."/>
            <person name="Coyne R.S."/>
            <person name="Wu M."/>
            <person name="Wu D."/>
            <person name="Thiagarajan M."/>
            <person name="Wortman J.R."/>
            <person name="Badger J.H."/>
            <person name="Ren Q."/>
            <person name="Amedeo P."/>
            <person name="Jones K.M."/>
            <person name="Tallon L.J."/>
            <person name="Delcher A.L."/>
            <person name="Salzberg S.L."/>
            <person name="Silva J.C."/>
            <person name="Haas B.J."/>
            <person name="Majoros W.H."/>
            <person name="Farzad M."/>
            <person name="Carlton J.M."/>
            <person name="Smith R.K. Jr."/>
            <person name="Garg J."/>
            <person name="Pearlman R.E."/>
            <person name="Karrer K.M."/>
            <person name="Sun L."/>
            <person name="Manning G."/>
            <person name="Elde N.C."/>
            <person name="Turkewitz A.P."/>
            <person name="Asai D.J."/>
            <person name="Wilkes D.E."/>
            <person name="Wang Y."/>
            <person name="Cai H."/>
            <person name="Collins K."/>
            <person name="Stewart B.A."/>
            <person name="Lee S.R."/>
            <person name="Wilamowska K."/>
            <person name="Weinberg Z."/>
            <person name="Ruzzo W.L."/>
            <person name="Wloga D."/>
            <person name="Gaertig J."/>
            <person name="Frankel J."/>
            <person name="Tsao C.-C."/>
            <person name="Gorovsky M.A."/>
            <person name="Keeling P.J."/>
            <person name="Waller R.F."/>
            <person name="Patron N.J."/>
            <person name="Cherry J.M."/>
            <person name="Stover N.A."/>
            <person name="Krieger C.J."/>
            <person name="del Toro C."/>
            <person name="Ryder H.F."/>
            <person name="Williamson S.C."/>
            <person name="Barbeau R.A."/>
            <person name="Hamilton E.P."/>
            <person name="Orias E."/>
        </authorList>
    </citation>
    <scope>NUCLEOTIDE SEQUENCE [LARGE SCALE GENOMIC DNA]</scope>
    <source>
        <strain evidence="25">SB210</strain>
    </source>
</reference>
<keyword evidence="15 21" id="KW-0833">Ubl conjugation pathway</keyword>
<keyword evidence="7 20" id="KW-0853">WD repeat</keyword>
<evidence type="ECO:0000256" key="17">
    <source>
        <dbReference type="ARBA" id="ARBA00023187"/>
    </source>
</evidence>
<evidence type="ECO:0000256" key="10">
    <source>
        <dbReference type="ARBA" id="ARBA00022723"/>
    </source>
</evidence>
<sequence>MSWNYCAITGEQLHEPVVSKKSGHVFEKRVIEKHIQSTGQCPITGQALSNDDLIPVQLNVQTKPRSVTSNSIPGILKTFQNEWDALMLETYNLKQHLETVRQELSHALYQHDAACRVIARLIKERDEARFEVAQLQEKLRQGKMELEEADAQNEQQQEQTNNKLPQNIIDSINETALKLNQIRKDRKKDAEYNSKFAATEVISSYGPKETVGLHSTTNPGINALDYNRQRNLVISGGKDGSVILYNTVQNVIEGTVELNKHIVALTFLGNDENPHFVAVTEHAAHLYQFQAENKQFNSLYTYNTNSSFTSVSAHPNGSLFVLSAKDGSVTYHDAISASLVLEVNDLVGKLSVNSIQVHPDGNLLGIGCSDGSVKLWNISSNEIMTSLEDNVNGAIDLISFSENGYILSVGSTVSKVVKIYDLRKAKCIKTLFGEGDEFSLSSIEFDLSGNVFAAGSTTGQIKLYETKKWNHLSTFSYHTAAVKSLKFGNFSKELVSGSLDRNLIISSQ</sequence>
<dbReference type="InterPro" id="IPR015943">
    <property type="entry name" value="WD40/YVTN_repeat-like_dom_sf"/>
</dbReference>
<dbReference type="PROSITE" id="PS00678">
    <property type="entry name" value="WD_REPEATS_1"/>
    <property type="match status" value="1"/>
</dbReference>
<dbReference type="Pfam" id="PF08606">
    <property type="entry name" value="Prp19"/>
    <property type="match status" value="1"/>
</dbReference>
<keyword evidence="22" id="KW-0175">Coiled coil</keyword>
<keyword evidence="25" id="KW-1185">Reference proteome</keyword>
<evidence type="ECO:0000256" key="15">
    <source>
        <dbReference type="ARBA" id="ARBA00022786"/>
    </source>
</evidence>
<dbReference type="HOGENOM" id="CLU_023894_1_0_1"/>
<keyword evidence="12" id="KW-0677">Repeat</keyword>
<dbReference type="GO" id="GO:0008270">
    <property type="term" value="F:zinc ion binding"/>
    <property type="evidence" value="ECO:0007669"/>
    <property type="project" value="UniProtKB-KW"/>
</dbReference>
<dbReference type="InterPro" id="IPR036322">
    <property type="entry name" value="WD40_repeat_dom_sf"/>
</dbReference>
<evidence type="ECO:0000256" key="18">
    <source>
        <dbReference type="ARBA" id="ARBA00023204"/>
    </source>
</evidence>
<evidence type="ECO:0000256" key="14">
    <source>
        <dbReference type="ARBA" id="ARBA00022771"/>
    </source>
</evidence>
<evidence type="ECO:0000256" key="13">
    <source>
        <dbReference type="ARBA" id="ARBA00022763"/>
    </source>
</evidence>
<evidence type="ECO:0000256" key="19">
    <source>
        <dbReference type="ARBA" id="ARBA00023242"/>
    </source>
</evidence>
<dbReference type="SUPFAM" id="SSF57850">
    <property type="entry name" value="RING/U-box"/>
    <property type="match status" value="1"/>
</dbReference>
<dbReference type="SUPFAM" id="SSF50978">
    <property type="entry name" value="WD40 repeat-like"/>
    <property type="match status" value="1"/>
</dbReference>
<dbReference type="InterPro" id="IPR013083">
    <property type="entry name" value="Znf_RING/FYVE/PHD"/>
</dbReference>
<evidence type="ECO:0000256" key="16">
    <source>
        <dbReference type="ARBA" id="ARBA00022833"/>
    </source>
</evidence>
<dbReference type="GO" id="GO:0005737">
    <property type="term" value="C:cytoplasm"/>
    <property type="evidence" value="ECO:0007669"/>
    <property type="project" value="TreeGrafter"/>
</dbReference>
<evidence type="ECO:0000256" key="5">
    <source>
        <dbReference type="ARBA" id="ARBA00012483"/>
    </source>
</evidence>
<comment type="pathway">
    <text evidence="3 21">Protein modification; protein ubiquitination.</text>
</comment>
<dbReference type="STRING" id="312017.Q22W27"/>
<dbReference type="PROSITE" id="PS50082">
    <property type="entry name" value="WD_REPEATS_2"/>
    <property type="match status" value="1"/>
</dbReference>
<dbReference type="PANTHER" id="PTHR43995">
    <property type="entry name" value="PRE-MRNA-PROCESSING FACTOR 19"/>
    <property type="match status" value="1"/>
</dbReference>
<dbReference type="Pfam" id="PF00400">
    <property type="entry name" value="WD40"/>
    <property type="match status" value="3"/>
</dbReference>
<dbReference type="UniPathway" id="UPA00143"/>
<evidence type="ECO:0000256" key="2">
    <source>
        <dbReference type="ARBA" id="ARBA00004123"/>
    </source>
</evidence>
<evidence type="ECO:0000256" key="7">
    <source>
        <dbReference type="ARBA" id="ARBA00022574"/>
    </source>
</evidence>
<keyword evidence="17 21" id="KW-0508">mRNA splicing</keyword>
<dbReference type="InterPro" id="IPR004181">
    <property type="entry name" value="Znf_MIZ"/>
</dbReference>
<dbReference type="InterPro" id="IPR055340">
    <property type="entry name" value="RING-Ubox_PRP19"/>
</dbReference>
<keyword evidence="8 21" id="KW-0507">mRNA processing</keyword>
<dbReference type="GO" id="GO:0071006">
    <property type="term" value="C:U2-type catalytic step 1 spliceosome"/>
    <property type="evidence" value="ECO:0007669"/>
    <property type="project" value="TreeGrafter"/>
</dbReference>
<dbReference type="GO" id="GO:0000398">
    <property type="term" value="P:mRNA splicing, via spliceosome"/>
    <property type="evidence" value="ECO:0007669"/>
    <property type="project" value="InterPro"/>
</dbReference>